<dbReference type="EMBL" id="CABVLI010000024">
    <property type="protein sequence ID" value="VVS99232.1"/>
    <property type="molecule type" value="Genomic_DNA"/>
</dbReference>
<dbReference type="AlphaFoldDB" id="A0A5E7XXF3"/>
<evidence type="ECO:0000313" key="2">
    <source>
        <dbReference type="Proteomes" id="UP000326857"/>
    </source>
</evidence>
<dbReference type="Proteomes" id="UP000326857">
    <property type="component" value="Unassembled WGS sequence"/>
</dbReference>
<proteinExistence type="predicted"/>
<sequence>MRKAKRDPQSRHTTADCVHRATQLADNLANGLLPSHTPPKFGVVLLVQGAPRRVVTSIYPYGSSDHFRLLVEPTRAGRTNLLWMTLSSQCSR</sequence>
<name>A0A5E7XXF3_9SPHN</name>
<evidence type="ECO:0000313" key="1">
    <source>
        <dbReference type="EMBL" id="VVS99232.1"/>
    </source>
</evidence>
<organism evidence="1 2">
    <name type="scientific">Sphingomonas aurantiaca</name>
    <dbReference type="NCBI Taxonomy" id="185949"/>
    <lineage>
        <taxon>Bacteria</taxon>
        <taxon>Pseudomonadati</taxon>
        <taxon>Pseudomonadota</taxon>
        <taxon>Alphaproteobacteria</taxon>
        <taxon>Sphingomonadales</taxon>
        <taxon>Sphingomonadaceae</taxon>
        <taxon>Sphingomonas</taxon>
    </lineage>
</organism>
<protein>
    <submittedName>
        <fullName evidence="1">Uncharacterized protein</fullName>
    </submittedName>
</protein>
<gene>
    <name evidence="1" type="ORF">SPHINGO391_300013</name>
</gene>
<reference evidence="1 2" key="1">
    <citation type="submission" date="2019-09" db="EMBL/GenBank/DDBJ databases">
        <authorList>
            <person name="Dittami M. S."/>
        </authorList>
    </citation>
    <scope>NUCLEOTIDE SEQUENCE [LARGE SCALE GENOMIC DNA]</scope>
    <source>
        <strain evidence="1">SPHINGO391</strain>
    </source>
</reference>
<accession>A0A5E7XXF3</accession>